<reference evidence="1" key="2">
    <citation type="submission" date="2012-02" db="EMBL/GenBank/DDBJ databases">
        <title>Complete sequence of chromosome of Natrinema pellirubrum DSM 15624.</title>
        <authorList>
            <consortium name="US DOE Joint Genome Institute"/>
            <person name="Lucas S."/>
            <person name="Han J."/>
            <person name="Lapidus A."/>
            <person name="Cheng J.-F."/>
            <person name="Goodwin L."/>
            <person name="Pitluck S."/>
            <person name="Peters L."/>
            <person name="Teshima H."/>
            <person name="Detter J.C."/>
            <person name="Han C."/>
            <person name="Tapia R."/>
            <person name="Land M."/>
            <person name="Hauser L."/>
            <person name="Kyrpides N."/>
            <person name="Ivanova N."/>
            <person name="Pagani I."/>
            <person name="Sproer C."/>
            <person name="Anderson I."/>
            <person name="Woyke T."/>
        </authorList>
    </citation>
    <scope>NUCLEOTIDE SEQUENCE</scope>
    <source>
        <strain evidence="1">DSM 15624</strain>
    </source>
</reference>
<dbReference type="EMBL" id="AOIE01000084">
    <property type="protein sequence ID" value="ELY73027.1"/>
    <property type="molecule type" value="Genomic_DNA"/>
</dbReference>
<evidence type="ECO:0000313" key="2">
    <source>
        <dbReference type="EMBL" id="ELY73027.1"/>
    </source>
</evidence>
<proteinExistence type="predicted"/>
<dbReference type="PATRIC" id="fig|797303.5.peg.2895"/>
<accession>L0JLC9</accession>
<dbReference type="KEGG" id="npe:Natpe_1769"/>
<evidence type="ECO:0000313" key="4">
    <source>
        <dbReference type="Proteomes" id="UP000011593"/>
    </source>
</evidence>
<reference evidence="3" key="1">
    <citation type="submission" date="2012-02" db="EMBL/GenBank/DDBJ databases">
        <title>Complete sequence of chromosome of Natrinema pellirubrum DSM 15624.</title>
        <authorList>
            <person name="Lucas S."/>
            <person name="Han J."/>
            <person name="Lapidus A."/>
            <person name="Cheng J.-F."/>
            <person name="Goodwin L."/>
            <person name="Pitluck S."/>
            <person name="Peters L."/>
            <person name="Teshima H."/>
            <person name="Detter J.C."/>
            <person name="Han C."/>
            <person name="Tapia R."/>
            <person name="Land M."/>
            <person name="Hauser L."/>
            <person name="Kyrpides N."/>
            <person name="Ivanova N."/>
            <person name="Pagani I."/>
            <person name="Sproer C."/>
            <person name="Anderson I."/>
            <person name="Woyke T."/>
        </authorList>
    </citation>
    <scope>NUCLEOTIDE SEQUENCE [LARGE SCALE GENOMIC DNA]</scope>
    <source>
        <strain evidence="3">DSM 15624 / JCM 10476 / NCIMB 786</strain>
    </source>
</reference>
<dbReference type="EMBL" id="CP003372">
    <property type="protein sequence ID" value="AGB31658.1"/>
    <property type="molecule type" value="Genomic_DNA"/>
</dbReference>
<dbReference type="AlphaFoldDB" id="L0JLC9"/>
<protein>
    <submittedName>
        <fullName evidence="1">Uncharacterized protein</fullName>
    </submittedName>
</protein>
<name>L0JLC9_NATP1</name>
<dbReference type="HOGENOM" id="CLU_1478958_0_0_2"/>
<sequence length="182" mass="20336">MNAQRSLVRRFVDTVLVGNRWRTFCGCSQATLLEALTEALEDHGLPFEIDDRSPSGTDRFLYGSDADGVRVTITEPSETELTVVPVTADPVSRTVLSMAVREDVRERTTAGVCLVDVSPLPADEGELAALMRTVMDRLECDPWDLADHPRFRLAVVQRYKIRAKWRYWSRLDAAGGSVSTSY</sequence>
<gene>
    <name evidence="1" type="ordered locus">Natpe_1769</name>
    <name evidence="2" type="ORF">C488_14332</name>
</gene>
<organism evidence="1 3">
    <name type="scientific">Natrinema pellirubrum (strain DSM 15624 / CIP 106293 / JCM 10476 / NCIMB 786 / 157)</name>
    <dbReference type="NCBI Taxonomy" id="797303"/>
    <lineage>
        <taxon>Archaea</taxon>
        <taxon>Methanobacteriati</taxon>
        <taxon>Methanobacteriota</taxon>
        <taxon>Stenosarchaea group</taxon>
        <taxon>Halobacteria</taxon>
        <taxon>Halobacteriales</taxon>
        <taxon>Natrialbaceae</taxon>
        <taxon>Natrinema</taxon>
    </lineage>
</organism>
<dbReference type="Proteomes" id="UP000010843">
    <property type="component" value="Chromosome"/>
</dbReference>
<dbReference type="OrthoDB" id="194112at2157"/>
<evidence type="ECO:0000313" key="3">
    <source>
        <dbReference type="Proteomes" id="UP000010843"/>
    </source>
</evidence>
<dbReference type="eggNOG" id="ENOG502N5GB">
    <property type="taxonomic scope" value="Archaea"/>
</dbReference>
<reference evidence="2 4" key="3">
    <citation type="journal article" date="2014" name="PLoS Genet.">
        <title>Phylogenetically driven sequencing of extremely halophilic archaea reveals strategies for static and dynamic osmo-response.</title>
        <authorList>
            <person name="Becker E.A."/>
            <person name="Seitzer P.M."/>
            <person name="Tritt A."/>
            <person name="Larsen D."/>
            <person name="Krusor M."/>
            <person name="Yao A.I."/>
            <person name="Wu D."/>
            <person name="Madern D."/>
            <person name="Eisen J.A."/>
            <person name="Darling A.E."/>
            <person name="Facciotti M.T."/>
        </authorList>
    </citation>
    <scope>NUCLEOTIDE SEQUENCE [LARGE SCALE GENOMIC DNA]</scope>
    <source>
        <strain evidence="2 4">DSM 15624</strain>
    </source>
</reference>
<dbReference type="STRING" id="797303.Natpe_1769"/>
<dbReference type="GeneID" id="14332510"/>
<dbReference type="RefSeq" id="WP_006182228.1">
    <property type="nucleotide sequence ID" value="NC_019962.1"/>
</dbReference>
<keyword evidence="4" id="KW-1185">Reference proteome</keyword>
<evidence type="ECO:0000313" key="1">
    <source>
        <dbReference type="EMBL" id="AGB31658.1"/>
    </source>
</evidence>
<dbReference type="Proteomes" id="UP000011593">
    <property type="component" value="Unassembled WGS sequence"/>
</dbReference>